<dbReference type="VEuPathDB" id="FungiDB:PHYBLDRAFT_145448"/>
<dbReference type="Proteomes" id="UP000077315">
    <property type="component" value="Unassembled WGS sequence"/>
</dbReference>
<dbReference type="EMBL" id="KV440980">
    <property type="protein sequence ID" value="OAD73984.1"/>
    <property type="molecule type" value="Genomic_DNA"/>
</dbReference>
<dbReference type="RefSeq" id="XP_018292024.1">
    <property type="nucleotide sequence ID" value="XM_018431446.1"/>
</dbReference>
<gene>
    <name evidence="1" type="ORF">PHYBLDRAFT_145448</name>
</gene>
<accession>A0A167MU23</accession>
<evidence type="ECO:0000313" key="2">
    <source>
        <dbReference type="Proteomes" id="UP000077315"/>
    </source>
</evidence>
<reference evidence="2" key="1">
    <citation type="submission" date="2015-06" db="EMBL/GenBank/DDBJ databases">
        <title>Expansion of signal transduction pathways in fungi by whole-genome duplication.</title>
        <authorList>
            <consortium name="DOE Joint Genome Institute"/>
            <person name="Corrochano L.M."/>
            <person name="Kuo A."/>
            <person name="Marcet-Houben M."/>
            <person name="Polaino S."/>
            <person name="Salamov A."/>
            <person name="Villalobos J.M."/>
            <person name="Alvarez M.I."/>
            <person name="Avalos J."/>
            <person name="Benito E.P."/>
            <person name="Benoit I."/>
            <person name="Burger G."/>
            <person name="Camino L.P."/>
            <person name="Canovas D."/>
            <person name="Cerda-Olmedo E."/>
            <person name="Cheng J.-F."/>
            <person name="Dominguez A."/>
            <person name="Elias M."/>
            <person name="Eslava A.P."/>
            <person name="Glaser F."/>
            <person name="Grimwood J."/>
            <person name="Gutierrez G."/>
            <person name="Heitman J."/>
            <person name="Henrissat B."/>
            <person name="Iturriaga E.A."/>
            <person name="Lang B.F."/>
            <person name="Lavin J.L."/>
            <person name="Lee S."/>
            <person name="Li W."/>
            <person name="Lindquist E."/>
            <person name="Lopez-Garcia S."/>
            <person name="Luque E.M."/>
            <person name="Marcos A.T."/>
            <person name="Martin J."/>
            <person name="McCluskey K."/>
            <person name="Medina H.R."/>
            <person name="Miralles-Duran A."/>
            <person name="Miyazaki A."/>
            <person name="Munoz-Torres E."/>
            <person name="Oguiza J.A."/>
            <person name="Ohm R."/>
            <person name="Olmedo M."/>
            <person name="Orejas M."/>
            <person name="Ortiz-Castellanos L."/>
            <person name="Pisabarro A.G."/>
            <person name="Rodriguez-Romero J."/>
            <person name="Ruiz-Herrera J."/>
            <person name="Ruiz-Vazquez R."/>
            <person name="Sanz C."/>
            <person name="Schackwitz W."/>
            <person name="Schmutz J."/>
            <person name="Shahriari M."/>
            <person name="Shelest E."/>
            <person name="Silva-Franco F."/>
            <person name="Soanes D."/>
            <person name="Syed K."/>
            <person name="Tagua V.G."/>
            <person name="Talbot N.J."/>
            <person name="Thon M."/>
            <person name="De vries R.P."/>
            <person name="Wiebenga A."/>
            <person name="Yadav J.S."/>
            <person name="Braun E.L."/>
            <person name="Baker S."/>
            <person name="Garre V."/>
            <person name="Horwitz B."/>
            <person name="Torres-Martinez S."/>
            <person name="Idnurm A."/>
            <person name="Herrera-Estrella A."/>
            <person name="Gabaldon T."/>
            <person name="Grigoriev I.V."/>
        </authorList>
    </citation>
    <scope>NUCLEOTIDE SEQUENCE [LARGE SCALE GENOMIC DNA]</scope>
    <source>
        <strain evidence="2">NRRL 1555(-)</strain>
    </source>
</reference>
<dbReference type="InParanoid" id="A0A167MU23"/>
<dbReference type="AlphaFoldDB" id="A0A167MU23"/>
<protein>
    <submittedName>
        <fullName evidence="1">Uncharacterized protein</fullName>
    </submittedName>
</protein>
<proteinExistence type="predicted"/>
<sequence length="59" mass="6287">MYTCFVYICILKSNSGLDIGDIFEASAVGTATRDTQNMIMNKKQGSFSGSVYGSGSCSM</sequence>
<organism evidence="1 2">
    <name type="scientific">Phycomyces blakesleeanus (strain ATCC 8743b / DSM 1359 / FGSC 10004 / NBRC 33097 / NRRL 1555)</name>
    <dbReference type="NCBI Taxonomy" id="763407"/>
    <lineage>
        <taxon>Eukaryota</taxon>
        <taxon>Fungi</taxon>
        <taxon>Fungi incertae sedis</taxon>
        <taxon>Mucoromycota</taxon>
        <taxon>Mucoromycotina</taxon>
        <taxon>Mucoromycetes</taxon>
        <taxon>Mucorales</taxon>
        <taxon>Phycomycetaceae</taxon>
        <taxon>Phycomyces</taxon>
    </lineage>
</organism>
<evidence type="ECO:0000313" key="1">
    <source>
        <dbReference type="EMBL" id="OAD73984.1"/>
    </source>
</evidence>
<dbReference type="GeneID" id="28992352"/>
<keyword evidence="2" id="KW-1185">Reference proteome</keyword>
<name>A0A167MU23_PHYB8</name>